<dbReference type="RefSeq" id="WP_076782589.1">
    <property type="nucleotide sequence ID" value="NZ_FTPU01000010.1"/>
</dbReference>
<dbReference type="PANTHER" id="PTHR43280">
    <property type="entry name" value="ARAC-FAMILY TRANSCRIPTIONAL REGULATOR"/>
    <property type="match status" value="1"/>
</dbReference>
<keyword evidence="1" id="KW-0805">Transcription regulation</keyword>
<evidence type="ECO:0000313" key="5">
    <source>
        <dbReference type="EMBL" id="SIT96486.1"/>
    </source>
</evidence>
<keyword evidence="6" id="KW-1185">Reference proteome</keyword>
<dbReference type="GO" id="GO:0043565">
    <property type="term" value="F:sequence-specific DNA binding"/>
    <property type="evidence" value="ECO:0007669"/>
    <property type="project" value="InterPro"/>
</dbReference>
<dbReference type="OrthoDB" id="952277at2"/>
<dbReference type="Gene3D" id="1.10.10.60">
    <property type="entry name" value="Homeodomain-like"/>
    <property type="match status" value="1"/>
</dbReference>
<dbReference type="PROSITE" id="PS00041">
    <property type="entry name" value="HTH_ARAC_FAMILY_1"/>
    <property type="match status" value="1"/>
</dbReference>
<dbReference type="PROSITE" id="PS01124">
    <property type="entry name" value="HTH_ARAC_FAMILY_2"/>
    <property type="match status" value="1"/>
</dbReference>
<proteinExistence type="predicted"/>
<gene>
    <name evidence="5" type="ORF">SAMN05660493_01169</name>
</gene>
<dbReference type="STRING" id="1121284.SAMN05660493_01169"/>
<protein>
    <submittedName>
        <fullName evidence="5">AraC-type DNA-binding protein</fullName>
    </submittedName>
</protein>
<evidence type="ECO:0000313" key="6">
    <source>
        <dbReference type="Proteomes" id="UP000187261"/>
    </source>
</evidence>
<dbReference type="SMART" id="SM00342">
    <property type="entry name" value="HTH_ARAC"/>
    <property type="match status" value="1"/>
</dbReference>
<evidence type="ECO:0000256" key="2">
    <source>
        <dbReference type="ARBA" id="ARBA00023125"/>
    </source>
</evidence>
<dbReference type="PANTHER" id="PTHR43280:SF28">
    <property type="entry name" value="HTH-TYPE TRANSCRIPTIONAL ACTIVATOR RHAS"/>
    <property type="match status" value="1"/>
</dbReference>
<dbReference type="InterPro" id="IPR009057">
    <property type="entry name" value="Homeodomain-like_sf"/>
</dbReference>
<evidence type="ECO:0000256" key="3">
    <source>
        <dbReference type="ARBA" id="ARBA00023163"/>
    </source>
</evidence>
<dbReference type="SUPFAM" id="SSF46689">
    <property type="entry name" value="Homeodomain-like"/>
    <property type="match status" value="1"/>
</dbReference>
<dbReference type="InterPro" id="IPR018062">
    <property type="entry name" value="HTH_AraC-typ_CS"/>
</dbReference>
<sequence>MKIFIKNMVCSRCIAAVDSIFNNMGIDVSQISLGEAETKNHLSDNTLRNLDLKLKSIGFEIVQDATQKLIEKIKTLVIQKVSEEDLPDDFVLSQFLSSALHRDYSALSKLFSQNENVTLEHYFILQKIEKVKELLLYRERNLTEISQKLGYKSVQHLSAQFRKITGLSPTQFLNSKERKRIALDKIQTEPE</sequence>
<name>A0A1U7PSD7_9FLAO</name>
<evidence type="ECO:0000259" key="4">
    <source>
        <dbReference type="PROSITE" id="PS01124"/>
    </source>
</evidence>
<feature type="domain" description="HTH araC/xylS-type" evidence="4">
    <location>
        <begin position="71"/>
        <end position="175"/>
    </location>
</feature>
<dbReference type="AlphaFoldDB" id="A0A1U7PSD7"/>
<dbReference type="Proteomes" id="UP000187261">
    <property type="component" value="Unassembled WGS sequence"/>
</dbReference>
<dbReference type="GO" id="GO:0003700">
    <property type="term" value="F:DNA-binding transcription factor activity"/>
    <property type="evidence" value="ECO:0007669"/>
    <property type="project" value="InterPro"/>
</dbReference>
<dbReference type="EMBL" id="FTPU01000010">
    <property type="protein sequence ID" value="SIT96486.1"/>
    <property type="molecule type" value="Genomic_DNA"/>
</dbReference>
<evidence type="ECO:0000256" key="1">
    <source>
        <dbReference type="ARBA" id="ARBA00023015"/>
    </source>
</evidence>
<organism evidence="5 6">
    <name type="scientific">Epilithonimonas bovis DSM 19482</name>
    <dbReference type="NCBI Taxonomy" id="1121284"/>
    <lineage>
        <taxon>Bacteria</taxon>
        <taxon>Pseudomonadati</taxon>
        <taxon>Bacteroidota</taxon>
        <taxon>Flavobacteriia</taxon>
        <taxon>Flavobacteriales</taxon>
        <taxon>Weeksellaceae</taxon>
        <taxon>Chryseobacterium group</taxon>
        <taxon>Epilithonimonas</taxon>
    </lineage>
</organism>
<dbReference type="InterPro" id="IPR018060">
    <property type="entry name" value="HTH_AraC"/>
</dbReference>
<dbReference type="Pfam" id="PF12833">
    <property type="entry name" value="HTH_18"/>
    <property type="match status" value="1"/>
</dbReference>
<keyword evidence="2 5" id="KW-0238">DNA-binding</keyword>
<accession>A0A1U7PSD7</accession>
<keyword evidence="3" id="KW-0804">Transcription</keyword>
<reference evidence="6" key="1">
    <citation type="submission" date="2016-10" db="EMBL/GenBank/DDBJ databases">
        <authorList>
            <person name="Varghese N."/>
            <person name="Submissions S."/>
        </authorList>
    </citation>
    <scope>NUCLEOTIDE SEQUENCE [LARGE SCALE GENOMIC DNA]</scope>
    <source>
        <strain evidence="6">DSM 19482</strain>
    </source>
</reference>